<sequence length="277" mass="30961">MPPDYESITYWKDRFEGERHFEWLGDGKDTIIPHVRSHLLKLHKNGRRQVGQAAPSEPARLLHVGAGTSSLSERLRELYLDLYGDDVDQRAIVNADFAENLVSRKRSEEDARRATDGPCKGMRWVCADALKWPELDSILEAEGGTFNLVVDKSTSDAISCGEDICYASTDPSLHPALNEYLSANQKKSLTLSPVEVFAIHLSSLVHPGGLWIALTFSSNRFPFWSSSKESADPSIPRAAYYWALDQVITVDAPTGLEGNAHAPVVQHYVYILRRKHT</sequence>
<evidence type="ECO:0000313" key="5">
    <source>
        <dbReference type="Proteomes" id="UP001215151"/>
    </source>
</evidence>
<evidence type="ECO:0000313" key="4">
    <source>
        <dbReference type="EMBL" id="KAJ8453730.1"/>
    </source>
</evidence>
<organism evidence="4 5">
    <name type="scientific">Trametes cubensis</name>
    <dbReference type="NCBI Taxonomy" id="1111947"/>
    <lineage>
        <taxon>Eukaryota</taxon>
        <taxon>Fungi</taxon>
        <taxon>Dikarya</taxon>
        <taxon>Basidiomycota</taxon>
        <taxon>Agaricomycotina</taxon>
        <taxon>Agaricomycetes</taxon>
        <taxon>Polyporales</taxon>
        <taxon>Polyporaceae</taxon>
        <taxon>Trametes</taxon>
    </lineage>
</organism>
<evidence type="ECO:0000256" key="2">
    <source>
        <dbReference type="ARBA" id="ARBA00022603"/>
    </source>
</evidence>
<dbReference type="InterPro" id="IPR029063">
    <property type="entry name" value="SAM-dependent_MTases_sf"/>
</dbReference>
<evidence type="ECO:0000256" key="1">
    <source>
        <dbReference type="ARBA" id="ARBA00008361"/>
    </source>
</evidence>
<keyword evidence="3" id="KW-0808">Transferase</keyword>
<evidence type="ECO:0000256" key="3">
    <source>
        <dbReference type="ARBA" id="ARBA00022679"/>
    </source>
</evidence>
<reference evidence="4" key="1">
    <citation type="submission" date="2022-11" db="EMBL/GenBank/DDBJ databases">
        <title>Genome Sequence of Cubamyces cubensis.</title>
        <authorList>
            <person name="Buettner E."/>
        </authorList>
    </citation>
    <scope>NUCLEOTIDE SEQUENCE</scope>
    <source>
        <strain evidence="4">MPL-01</strain>
    </source>
</reference>
<comment type="caution">
    <text evidence="4">The sequence shown here is derived from an EMBL/GenBank/DDBJ whole genome shotgun (WGS) entry which is preliminary data.</text>
</comment>
<dbReference type="SUPFAM" id="SSF53335">
    <property type="entry name" value="S-adenosyl-L-methionine-dependent methyltransferases"/>
    <property type="match status" value="1"/>
</dbReference>
<dbReference type="AlphaFoldDB" id="A0AAD7TGJ8"/>
<keyword evidence="2" id="KW-0489">Methyltransferase</keyword>
<keyword evidence="5" id="KW-1185">Reference proteome</keyword>
<dbReference type="EMBL" id="JAPEVG010001186">
    <property type="protein sequence ID" value="KAJ8453730.1"/>
    <property type="molecule type" value="Genomic_DNA"/>
</dbReference>
<dbReference type="InterPro" id="IPR051419">
    <property type="entry name" value="Lys/N-term_MeTrsfase_sf"/>
</dbReference>
<name>A0AAD7TGJ8_9APHY</name>
<dbReference type="PANTHER" id="PTHR12176">
    <property type="entry name" value="SAM-DEPENDENT METHYLTRANSFERASE SUPERFAMILY PROTEIN"/>
    <property type="match status" value="1"/>
</dbReference>
<gene>
    <name evidence="4" type="ORF">ONZ51_g13435</name>
</gene>
<protein>
    <submittedName>
        <fullName evidence="4">Uncharacterized protein</fullName>
    </submittedName>
</protein>
<dbReference type="Proteomes" id="UP001215151">
    <property type="component" value="Unassembled WGS sequence"/>
</dbReference>
<dbReference type="GO" id="GO:0008168">
    <property type="term" value="F:methyltransferase activity"/>
    <property type="evidence" value="ECO:0007669"/>
    <property type="project" value="UniProtKB-KW"/>
</dbReference>
<proteinExistence type="inferred from homology"/>
<comment type="similarity">
    <text evidence="1">Belongs to the methyltransferase superfamily.</text>
</comment>
<dbReference type="GO" id="GO:0032259">
    <property type="term" value="P:methylation"/>
    <property type="evidence" value="ECO:0007669"/>
    <property type="project" value="UniProtKB-KW"/>
</dbReference>
<dbReference type="Gene3D" id="3.40.50.150">
    <property type="entry name" value="Vaccinia Virus protein VP39"/>
    <property type="match status" value="1"/>
</dbReference>
<dbReference type="PANTHER" id="PTHR12176:SF84">
    <property type="entry name" value="METHYLTRANSFERASE DOMAIN-CONTAINING PROTEIN"/>
    <property type="match status" value="1"/>
</dbReference>
<accession>A0AAD7TGJ8</accession>